<dbReference type="InterPro" id="IPR007837">
    <property type="entry name" value="DinB"/>
</dbReference>
<feature type="binding site" evidence="3">
    <location>
        <position position="45"/>
    </location>
    <ligand>
        <name>a divalent metal cation</name>
        <dbReference type="ChEBI" id="CHEBI:60240"/>
    </ligand>
</feature>
<dbReference type="Gene3D" id="1.20.120.450">
    <property type="entry name" value="dinb family like domain"/>
    <property type="match status" value="1"/>
</dbReference>
<keyword evidence="5" id="KW-1185">Reference proteome</keyword>
<organism evidence="4 5">
    <name type="scientific">Caballeronia insecticola</name>
    <dbReference type="NCBI Taxonomy" id="758793"/>
    <lineage>
        <taxon>Bacteria</taxon>
        <taxon>Pseudomonadati</taxon>
        <taxon>Pseudomonadota</taxon>
        <taxon>Betaproteobacteria</taxon>
        <taxon>Burkholderiales</taxon>
        <taxon>Burkholderiaceae</taxon>
        <taxon>Caballeronia</taxon>
    </lineage>
</organism>
<dbReference type="EMBL" id="AP013060">
    <property type="protein sequence ID" value="BAN26258.1"/>
    <property type="molecule type" value="Genomic_DNA"/>
</dbReference>
<dbReference type="PATRIC" id="fig|758793.3.peg.4500"/>
<accession>R4WNS2</accession>
<reference evidence="4 5" key="1">
    <citation type="journal article" date="2013" name="Genome Announc.">
        <title>Complete Genome Sequence of Burkholderia sp. Strain RPE64, Bacterial Symbiont of the Bean Bug Riptortus pedestris.</title>
        <authorList>
            <person name="Shibata T.F."/>
            <person name="Maeda T."/>
            <person name="Nikoh N."/>
            <person name="Yamaguchi K."/>
            <person name="Oshima K."/>
            <person name="Hattori M."/>
            <person name="Nishiyama T."/>
            <person name="Hasebe M."/>
            <person name="Fukatsu T."/>
            <person name="Kikuchi Y."/>
            <person name="Shigenobu S."/>
        </authorList>
    </citation>
    <scope>NUCLEOTIDE SEQUENCE [LARGE SCALE GENOMIC DNA]</scope>
</reference>
<name>R4WNS2_9BURK</name>
<gene>
    <name evidence="4" type="ORF">BRPE64_CCDS01750</name>
</gene>
<evidence type="ECO:0000313" key="5">
    <source>
        <dbReference type="Proteomes" id="UP000013966"/>
    </source>
</evidence>
<keyword evidence="2 3" id="KW-0479">Metal-binding</keyword>
<dbReference type="STRING" id="758793.BRPE64_CCDS01750"/>
<proteinExistence type="inferred from homology"/>
<dbReference type="KEGG" id="buo:BRPE64_CCDS01750"/>
<dbReference type="InterPro" id="IPR034660">
    <property type="entry name" value="DinB/YfiT-like"/>
</dbReference>
<feature type="binding site" evidence="3">
    <location>
        <position position="129"/>
    </location>
    <ligand>
        <name>a divalent metal cation</name>
        <dbReference type="ChEBI" id="CHEBI:60240"/>
    </ligand>
</feature>
<evidence type="ECO:0000256" key="2">
    <source>
        <dbReference type="ARBA" id="ARBA00022723"/>
    </source>
</evidence>
<protein>
    <recommendedName>
        <fullName evidence="6">DinB family protein</fullName>
    </recommendedName>
</protein>
<dbReference type="GO" id="GO:0046872">
    <property type="term" value="F:metal ion binding"/>
    <property type="evidence" value="ECO:0007669"/>
    <property type="project" value="UniProtKB-KW"/>
</dbReference>
<dbReference type="PANTHER" id="PTHR37302">
    <property type="entry name" value="SLR1116 PROTEIN"/>
    <property type="match status" value="1"/>
</dbReference>
<evidence type="ECO:0000256" key="3">
    <source>
        <dbReference type="PIRSR" id="PIRSR607837-1"/>
    </source>
</evidence>
<dbReference type="HOGENOM" id="CLU_101283_2_1_4"/>
<comment type="similarity">
    <text evidence="1">Belongs to the DinB family.</text>
</comment>
<dbReference type="AlphaFoldDB" id="R4WNS2"/>
<dbReference type="SUPFAM" id="SSF109854">
    <property type="entry name" value="DinB/YfiT-like putative metalloenzymes"/>
    <property type="match status" value="1"/>
</dbReference>
<dbReference type="PANTHER" id="PTHR37302:SF1">
    <property type="entry name" value="PROTEIN DINB"/>
    <property type="match status" value="1"/>
</dbReference>
<evidence type="ECO:0000256" key="1">
    <source>
        <dbReference type="ARBA" id="ARBA00008635"/>
    </source>
</evidence>
<reference evidence="4 5" key="2">
    <citation type="journal article" date="2018" name="Int. J. Syst. Evol. Microbiol.">
        <title>Burkholderia insecticola sp. nov., a gut symbiotic bacterium of the bean bug Riptortus pedestris.</title>
        <authorList>
            <person name="Takeshita K."/>
            <person name="Tamaki H."/>
            <person name="Ohbayashi T."/>
            <person name="Meng X.-Y."/>
            <person name="Sone T."/>
            <person name="Mitani Y."/>
            <person name="Peeters C."/>
            <person name="Kikuchi Y."/>
            <person name="Vandamme P."/>
        </authorList>
    </citation>
    <scope>NUCLEOTIDE SEQUENCE [LARGE SCALE GENOMIC DNA]</scope>
    <source>
        <strain evidence="4">RPE64</strain>
    </source>
</reference>
<dbReference type="OrthoDB" id="9807509at2"/>
<dbReference type="Proteomes" id="UP000013966">
    <property type="component" value="Chromosome 3"/>
</dbReference>
<sequence length="161" mass="18470">MSHQPHAQLIAIKRWADRGLCDVVSRNIERINAEDASIMMRILDHIHVVDRIFQHHLQGMPHTYRAARSERMPELEALVQSIQKVDDWYASYVDALGERDLEQAVDFVFTSGKPARMRRSEIILHVCLHGTYHRGNAGALLQLRGIDPSRDSITDFLEYAA</sequence>
<evidence type="ECO:0008006" key="6">
    <source>
        <dbReference type="Google" id="ProtNLM"/>
    </source>
</evidence>
<feature type="binding site" evidence="3">
    <location>
        <position position="133"/>
    </location>
    <ligand>
        <name>a divalent metal cation</name>
        <dbReference type="ChEBI" id="CHEBI:60240"/>
    </ligand>
</feature>
<dbReference type="RefSeq" id="WP_016346968.1">
    <property type="nucleotide sequence ID" value="NC_021288.1"/>
</dbReference>
<dbReference type="Pfam" id="PF05163">
    <property type="entry name" value="DinB"/>
    <property type="match status" value="1"/>
</dbReference>
<evidence type="ECO:0000313" key="4">
    <source>
        <dbReference type="EMBL" id="BAN26258.1"/>
    </source>
</evidence>